<gene>
    <name evidence="1" type="ORF">BpHYR1_012050</name>
</gene>
<name>A0A3M7SVA8_BRAPC</name>
<evidence type="ECO:0000313" key="1">
    <source>
        <dbReference type="EMBL" id="RNA39761.1"/>
    </source>
</evidence>
<keyword evidence="2" id="KW-1185">Reference proteome</keyword>
<dbReference type="Proteomes" id="UP000276133">
    <property type="component" value="Unassembled WGS sequence"/>
</dbReference>
<comment type="caution">
    <text evidence="1">The sequence shown here is derived from an EMBL/GenBank/DDBJ whole genome shotgun (WGS) entry which is preliminary data.</text>
</comment>
<evidence type="ECO:0000313" key="2">
    <source>
        <dbReference type="Proteomes" id="UP000276133"/>
    </source>
</evidence>
<dbReference type="EMBL" id="REGN01000705">
    <property type="protein sequence ID" value="RNA39761.1"/>
    <property type="molecule type" value="Genomic_DNA"/>
</dbReference>
<sequence>MCCLNFVIFEENIDAKINIQILSDFFLRKHTHSSKSLGLLKRRRDCVAFQLLTTKSLRKKKENLFISFRSLFTSFLF</sequence>
<reference evidence="1 2" key="1">
    <citation type="journal article" date="2018" name="Sci. Rep.">
        <title>Genomic signatures of local adaptation to the degree of environmental predictability in rotifers.</title>
        <authorList>
            <person name="Franch-Gras L."/>
            <person name="Hahn C."/>
            <person name="Garcia-Roger E.M."/>
            <person name="Carmona M.J."/>
            <person name="Serra M."/>
            <person name="Gomez A."/>
        </authorList>
    </citation>
    <scope>NUCLEOTIDE SEQUENCE [LARGE SCALE GENOMIC DNA]</scope>
    <source>
        <strain evidence="1">HYR1</strain>
    </source>
</reference>
<dbReference type="AlphaFoldDB" id="A0A3M7SVA8"/>
<proteinExistence type="predicted"/>
<organism evidence="1 2">
    <name type="scientific">Brachionus plicatilis</name>
    <name type="common">Marine rotifer</name>
    <name type="synonym">Brachionus muelleri</name>
    <dbReference type="NCBI Taxonomy" id="10195"/>
    <lineage>
        <taxon>Eukaryota</taxon>
        <taxon>Metazoa</taxon>
        <taxon>Spiralia</taxon>
        <taxon>Gnathifera</taxon>
        <taxon>Rotifera</taxon>
        <taxon>Eurotatoria</taxon>
        <taxon>Monogononta</taxon>
        <taxon>Pseudotrocha</taxon>
        <taxon>Ploima</taxon>
        <taxon>Brachionidae</taxon>
        <taxon>Brachionus</taxon>
    </lineage>
</organism>
<protein>
    <submittedName>
        <fullName evidence="1">Uncharacterized protein</fullName>
    </submittedName>
</protein>
<accession>A0A3M7SVA8</accession>